<comment type="pathway">
    <text evidence="3">Phospholipid metabolism; CDP-diacylglycerol degradation; phosphatidate from CDP-diacylglycerol: step 1/1.</text>
</comment>
<dbReference type="EC" id="3.6.1.26" evidence="6"/>
<proteinExistence type="inferred from homology"/>
<evidence type="ECO:0000256" key="4">
    <source>
        <dbReference type="ARBA" id="ARBA00005189"/>
    </source>
</evidence>
<evidence type="ECO:0000256" key="2">
    <source>
        <dbReference type="ARBA" id="ARBA00004162"/>
    </source>
</evidence>
<comment type="similarity">
    <text evidence="5">Belongs to the Cdh family.</text>
</comment>
<evidence type="ECO:0000313" key="20">
    <source>
        <dbReference type="Proteomes" id="UP001162030"/>
    </source>
</evidence>
<evidence type="ECO:0000256" key="10">
    <source>
        <dbReference type="ARBA" id="ARBA00022692"/>
    </source>
</evidence>
<evidence type="ECO:0000256" key="12">
    <source>
        <dbReference type="ARBA" id="ARBA00022989"/>
    </source>
</evidence>
<dbReference type="EMBL" id="OX458333">
    <property type="protein sequence ID" value="CAI8732926.1"/>
    <property type="molecule type" value="Genomic_DNA"/>
</dbReference>
<evidence type="ECO:0000313" key="19">
    <source>
        <dbReference type="EMBL" id="CAI8732926.1"/>
    </source>
</evidence>
<keyword evidence="12" id="KW-1133">Transmembrane helix</keyword>
<evidence type="ECO:0000256" key="14">
    <source>
        <dbReference type="ARBA" id="ARBA00023136"/>
    </source>
</evidence>
<dbReference type="InterPro" id="IPR003763">
    <property type="entry name" value="CDP-diacylglyc_Pase"/>
</dbReference>
<comment type="pathway">
    <text evidence="4">Lipid metabolism.</text>
</comment>
<dbReference type="RefSeq" id="WP_317963631.1">
    <property type="nucleotide sequence ID" value="NZ_OX458333.1"/>
</dbReference>
<dbReference type="Proteomes" id="UP001162030">
    <property type="component" value="Chromosome"/>
</dbReference>
<keyword evidence="10" id="KW-0812">Transmembrane</keyword>
<evidence type="ECO:0000256" key="11">
    <source>
        <dbReference type="ARBA" id="ARBA00022801"/>
    </source>
</evidence>
<evidence type="ECO:0000256" key="8">
    <source>
        <dbReference type="ARBA" id="ARBA00022475"/>
    </source>
</evidence>
<dbReference type="Pfam" id="PF02611">
    <property type="entry name" value="CDH"/>
    <property type="match status" value="1"/>
</dbReference>
<accession>A0ABM9HWH9</accession>
<keyword evidence="11 19" id="KW-0378">Hydrolase</keyword>
<protein>
    <recommendedName>
        <fullName evidence="7">CDP-diacylglycerol pyrophosphatase</fullName>
        <ecNumber evidence="6">3.6.1.26</ecNumber>
    </recommendedName>
    <alternativeName>
        <fullName evidence="17">CDP-diacylglycerol phosphatidylhydrolase</fullName>
    </alternativeName>
    <alternativeName>
        <fullName evidence="18">CDP-diglyceride hydrolase</fullName>
    </alternativeName>
</protein>
<keyword evidence="13" id="KW-0443">Lipid metabolism</keyword>
<keyword evidence="20" id="KW-1185">Reference proteome</keyword>
<evidence type="ECO:0000256" key="16">
    <source>
        <dbReference type="ARBA" id="ARBA00023264"/>
    </source>
</evidence>
<keyword evidence="15" id="KW-0594">Phospholipid biosynthesis</keyword>
<comment type="subcellular location">
    <subcellularLocation>
        <location evidence="2">Cell membrane</location>
        <topology evidence="2">Single-pass membrane protein</topology>
    </subcellularLocation>
</comment>
<sequence length="264" mass="29324">MNKLHLTRRLIPFALLTQFSAEILGDTAPNLDKDCTDPSNFADPACSLWLSVEDCKDVQPGDSCPHHPPYIKHIGEISAHSYHTVFNAIYDSCDTSKGPGHWLVVPNYPVIGVEDHAHRDPRSWKLAWDLAKDENIPTEDIALAINPLPKRSKHQLHIHVGKLMDDMKSAINNNQIVPHDGHWHQVKLGNITYYAIFDDGQFTDPFTMVSKKVGEENMACNGIIIAGAKTGFYVLHTGGTYDSGSNSCTYSVFVEGQLNYSCPP</sequence>
<keyword evidence="14" id="KW-0472">Membrane</keyword>
<evidence type="ECO:0000256" key="13">
    <source>
        <dbReference type="ARBA" id="ARBA00023098"/>
    </source>
</evidence>
<evidence type="ECO:0000256" key="18">
    <source>
        <dbReference type="ARBA" id="ARBA00032892"/>
    </source>
</evidence>
<gene>
    <name evidence="19" type="ORF">MSZNOR_0315</name>
</gene>
<evidence type="ECO:0000256" key="17">
    <source>
        <dbReference type="ARBA" id="ARBA00032888"/>
    </source>
</evidence>
<evidence type="ECO:0000256" key="9">
    <source>
        <dbReference type="ARBA" id="ARBA00022516"/>
    </source>
</evidence>
<comment type="catalytic activity">
    <reaction evidence="1">
        <text>a CDP-1,2-diacyl-sn-glycerol + H2O = a 1,2-diacyl-sn-glycero-3-phosphate + CMP + 2 H(+)</text>
        <dbReference type="Rhea" id="RHEA:15221"/>
        <dbReference type="ChEBI" id="CHEBI:15377"/>
        <dbReference type="ChEBI" id="CHEBI:15378"/>
        <dbReference type="ChEBI" id="CHEBI:58332"/>
        <dbReference type="ChEBI" id="CHEBI:58608"/>
        <dbReference type="ChEBI" id="CHEBI:60377"/>
        <dbReference type="EC" id="3.6.1.26"/>
    </reaction>
</comment>
<dbReference type="Gene3D" id="3.30.428.30">
    <property type="entry name" value="HIT family - CDH-like"/>
    <property type="match status" value="1"/>
</dbReference>
<keyword evidence="16" id="KW-1208">Phospholipid metabolism</keyword>
<evidence type="ECO:0000256" key="3">
    <source>
        <dbReference type="ARBA" id="ARBA00004927"/>
    </source>
</evidence>
<evidence type="ECO:0000256" key="7">
    <source>
        <dbReference type="ARBA" id="ARBA00019608"/>
    </source>
</evidence>
<evidence type="ECO:0000256" key="15">
    <source>
        <dbReference type="ARBA" id="ARBA00023209"/>
    </source>
</evidence>
<evidence type="ECO:0000256" key="1">
    <source>
        <dbReference type="ARBA" id="ARBA00001007"/>
    </source>
</evidence>
<dbReference type="InterPro" id="IPR036265">
    <property type="entry name" value="HIT-like_sf"/>
</dbReference>
<name>A0ABM9HWH9_9GAMM</name>
<organism evidence="19 20">
    <name type="scientific">Methylocaldum szegediense</name>
    <dbReference type="NCBI Taxonomy" id="73780"/>
    <lineage>
        <taxon>Bacteria</taxon>
        <taxon>Pseudomonadati</taxon>
        <taxon>Pseudomonadota</taxon>
        <taxon>Gammaproteobacteria</taxon>
        <taxon>Methylococcales</taxon>
        <taxon>Methylococcaceae</taxon>
        <taxon>Methylocaldum</taxon>
    </lineage>
</organism>
<evidence type="ECO:0000256" key="5">
    <source>
        <dbReference type="ARBA" id="ARBA00006435"/>
    </source>
</evidence>
<keyword evidence="8" id="KW-1003">Cell membrane</keyword>
<reference evidence="19 20" key="1">
    <citation type="submission" date="2023-03" db="EMBL/GenBank/DDBJ databases">
        <authorList>
            <person name="Pearce D."/>
        </authorList>
    </citation>
    <scope>NUCLEOTIDE SEQUENCE [LARGE SCALE GENOMIC DNA]</scope>
    <source>
        <strain evidence="19">Msz</strain>
    </source>
</reference>
<dbReference type="SUPFAM" id="SSF54197">
    <property type="entry name" value="HIT-like"/>
    <property type="match status" value="1"/>
</dbReference>
<dbReference type="GO" id="GO:0008715">
    <property type="term" value="F:CDP-diacylglycerol diphosphatase activity"/>
    <property type="evidence" value="ECO:0007669"/>
    <property type="project" value="UniProtKB-EC"/>
</dbReference>
<keyword evidence="9" id="KW-0444">Lipid biosynthesis</keyword>
<evidence type="ECO:0000256" key="6">
    <source>
        <dbReference type="ARBA" id="ARBA00012375"/>
    </source>
</evidence>